<dbReference type="GO" id="GO:0004356">
    <property type="term" value="F:glutamine synthetase activity"/>
    <property type="evidence" value="ECO:0007669"/>
    <property type="project" value="TreeGrafter"/>
</dbReference>
<name>A0A212CMC6_CEREH</name>
<dbReference type="Proteomes" id="UP000242450">
    <property type="component" value="Chromosome 17"/>
</dbReference>
<dbReference type="PANTHER" id="PTHR20852">
    <property type="entry name" value="GLUTAMINE SYNTHETASE"/>
    <property type="match status" value="1"/>
</dbReference>
<evidence type="ECO:0000313" key="4">
    <source>
        <dbReference type="Proteomes" id="UP000242450"/>
    </source>
</evidence>
<evidence type="ECO:0000256" key="2">
    <source>
        <dbReference type="ARBA" id="ARBA00030668"/>
    </source>
</evidence>
<gene>
    <name evidence="3" type="ORF">Celaphus_00018467</name>
</gene>
<organism evidence="3 4">
    <name type="scientific">Cervus elaphus hippelaphus</name>
    <name type="common">European red deer</name>
    <dbReference type="NCBI Taxonomy" id="46360"/>
    <lineage>
        <taxon>Eukaryota</taxon>
        <taxon>Metazoa</taxon>
        <taxon>Chordata</taxon>
        <taxon>Craniata</taxon>
        <taxon>Vertebrata</taxon>
        <taxon>Euteleostomi</taxon>
        <taxon>Mammalia</taxon>
        <taxon>Eutheria</taxon>
        <taxon>Laurasiatheria</taxon>
        <taxon>Artiodactyla</taxon>
        <taxon>Ruminantia</taxon>
        <taxon>Pecora</taxon>
        <taxon>Cervidae</taxon>
        <taxon>Cervinae</taxon>
        <taxon>Cervus</taxon>
    </lineage>
</organism>
<dbReference type="EMBL" id="MKHE01000017">
    <property type="protein sequence ID" value="OWK07035.1"/>
    <property type="molecule type" value="Genomic_DNA"/>
</dbReference>
<dbReference type="AlphaFoldDB" id="A0A212CMC6"/>
<dbReference type="PANTHER" id="PTHR20852:SF45">
    <property type="entry name" value="GLUTAMINE SYNTHETASE"/>
    <property type="match status" value="1"/>
</dbReference>
<dbReference type="Gene3D" id="3.30.590.10">
    <property type="entry name" value="Glutamine synthetase/guanido kinase, catalytic domain"/>
    <property type="match status" value="1"/>
</dbReference>
<dbReference type="GO" id="GO:0005737">
    <property type="term" value="C:cytoplasm"/>
    <property type="evidence" value="ECO:0007669"/>
    <property type="project" value="TreeGrafter"/>
</dbReference>
<dbReference type="GO" id="GO:0006542">
    <property type="term" value="P:glutamine biosynthetic process"/>
    <property type="evidence" value="ECO:0007669"/>
    <property type="project" value="TreeGrafter"/>
</dbReference>
<keyword evidence="4" id="KW-1185">Reference proteome</keyword>
<dbReference type="SUPFAM" id="SSF55931">
    <property type="entry name" value="Glutamine synthetase/guanido kinase"/>
    <property type="match status" value="1"/>
</dbReference>
<dbReference type="InterPro" id="IPR014746">
    <property type="entry name" value="Gln_synth/guanido_kin_cat_dom"/>
</dbReference>
<accession>A0A212CMC6</accession>
<dbReference type="OrthoDB" id="1936100at2759"/>
<evidence type="ECO:0000256" key="1">
    <source>
        <dbReference type="ARBA" id="ARBA00021364"/>
    </source>
</evidence>
<evidence type="ECO:0000313" key="3">
    <source>
        <dbReference type="EMBL" id="OWK07035.1"/>
    </source>
</evidence>
<protein>
    <recommendedName>
        <fullName evidence="1">Glutamine synthetase</fullName>
    </recommendedName>
    <alternativeName>
        <fullName evidence="2">Glutamate--ammonia ligase</fullName>
    </alternativeName>
</protein>
<dbReference type="InterPro" id="IPR050292">
    <property type="entry name" value="Glutamine_Synthetase"/>
</dbReference>
<proteinExistence type="predicted"/>
<sequence>MLQDTFCKDPNKLVFCEVFKCNPEPAETNLRHPCKRIMDMVSNQHPCVEDKAYGRDIVEAYCQACLYAGIKTGGTDTKAMPVQWGFQVGPCAGVDVGDRLWAASSSCTVCGLLNELATSSSVPAPDALDLQPQNPS</sequence>
<reference evidence="3 4" key="1">
    <citation type="journal article" date="2018" name="Mol. Genet. Genomics">
        <title>The red deer Cervus elaphus genome CerEla1.0: sequencing, annotating, genes, and chromosomes.</title>
        <authorList>
            <person name="Bana N.A."/>
            <person name="Nyiri A."/>
            <person name="Nagy J."/>
            <person name="Frank K."/>
            <person name="Nagy T."/>
            <person name="Steger V."/>
            <person name="Schiller M."/>
            <person name="Lakatos P."/>
            <person name="Sugar L."/>
            <person name="Horn P."/>
            <person name="Barta E."/>
            <person name="Orosz L."/>
        </authorList>
    </citation>
    <scope>NUCLEOTIDE SEQUENCE [LARGE SCALE GENOMIC DNA]</scope>
    <source>
        <strain evidence="3">Hungarian</strain>
    </source>
</reference>
<comment type="caution">
    <text evidence="3">The sequence shown here is derived from an EMBL/GenBank/DDBJ whole genome shotgun (WGS) entry which is preliminary data.</text>
</comment>